<evidence type="ECO:0000256" key="1">
    <source>
        <dbReference type="ARBA" id="ARBA00005755"/>
    </source>
</evidence>
<proteinExistence type="inferred from homology"/>
<evidence type="ECO:0000256" key="5">
    <source>
        <dbReference type="ARBA" id="ARBA00022705"/>
    </source>
</evidence>
<dbReference type="GO" id="GO:0003677">
    <property type="term" value="F:DNA binding"/>
    <property type="evidence" value="ECO:0007669"/>
    <property type="project" value="UniProtKB-KW"/>
</dbReference>
<evidence type="ECO:0000313" key="10">
    <source>
        <dbReference type="EMBL" id="GFR17230.1"/>
    </source>
</evidence>
<dbReference type="PANTHER" id="PTHR33568">
    <property type="entry name" value="DNA POLYMERASE"/>
    <property type="match status" value="1"/>
</dbReference>
<dbReference type="AlphaFoldDB" id="A0A8X6LPG1"/>
<comment type="caution">
    <text evidence="10">The sequence shown here is derived from an EMBL/GenBank/DDBJ whole genome shotgun (WGS) entry which is preliminary data.</text>
</comment>
<keyword evidence="7" id="KW-0238">DNA-binding</keyword>
<evidence type="ECO:0000256" key="2">
    <source>
        <dbReference type="ARBA" id="ARBA00012417"/>
    </source>
</evidence>
<evidence type="ECO:0000256" key="4">
    <source>
        <dbReference type="ARBA" id="ARBA00022695"/>
    </source>
</evidence>
<dbReference type="GO" id="GO:0000166">
    <property type="term" value="F:nucleotide binding"/>
    <property type="evidence" value="ECO:0007669"/>
    <property type="project" value="InterPro"/>
</dbReference>
<accession>A0A8X6LPG1</accession>
<evidence type="ECO:0000256" key="6">
    <source>
        <dbReference type="ARBA" id="ARBA00022932"/>
    </source>
</evidence>
<keyword evidence="11" id="KW-1185">Reference proteome</keyword>
<dbReference type="GO" id="GO:0006260">
    <property type="term" value="P:DNA replication"/>
    <property type="evidence" value="ECO:0007669"/>
    <property type="project" value="UniProtKB-KW"/>
</dbReference>
<protein>
    <recommendedName>
        <fullName evidence="2">DNA-directed DNA polymerase</fullName>
        <ecNumber evidence="2">2.7.7.7</ecNumber>
    </recommendedName>
</protein>
<dbReference type="EC" id="2.7.7.7" evidence="2"/>
<evidence type="ECO:0000259" key="9">
    <source>
        <dbReference type="Pfam" id="PF03175"/>
    </source>
</evidence>
<name>A0A8X6LPG1_TRICU</name>
<dbReference type="OrthoDB" id="6119432at2759"/>
<dbReference type="EMBL" id="BMAO01017631">
    <property type="protein sequence ID" value="GFR17230.1"/>
    <property type="molecule type" value="Genomic_DNA"/>
</dbReference>
<dbReference type="Proteomes" id="UP000887116">
    <property type="component" value="Unassembled WGS sequence"/>
</dbReference>
<keyword evidence="4" id="KW-0548">Nucleotidyltransferase</keyword>
<keyword evidence="6" id="KW-0239">DNA-directed DNA polymerase</keyword>
<dbReference type="InterPro" id="IPR043502">
    <property type="entry name" value="DNA/RNA_pol_sf"/>
</dbReference>
<comment type="catalytic activity">
    <reaction evidence="8">
        <text>DNA(n) + a 2'-deoxyribonucleoside 5'-triphosphate = DNA(n+1) + diphosphate</text>
        <dbReference type="Rhea" id="RHEA:22508"/>
        <dbReference type="Rhea" id="RHEA-COMP:17339"/>
        <dbReference type="Rhea" id="RHEA-COMP:17340"/>
        <dbReference type="ChEBI" id="CHEBI:33019"/>
        <dbReference type="ChEBI" id="CHEBI:61560"/>
        <dbReference type="ChEBI" id="CHEBI:173112"/>
        <dbReference type="EC" id="2.7.7.7"/>
    </reaction>
</comment>
<evidence type="ECO:0000256" key="8">
    <source>
        <dbReference type="ARBA" id="ARBA00049244"/>
    </source>
</evidence>
<sequence>MLPSGDIKVRYEDYLAKYIRKTGEYTPVLVDSVDLDVSDYLDKNKKEFINKLKKRSKIKEKFDSFGLRFDKYTNDFKPKEKKKIKKEDGKAFEELYKPDYKIVVTYRKFIKKYMTYRKSYRVIKLKQLRPEQYYNILRDLFRKAIGKSEGKVDIVTHNSKLDKPFHPKRMPTQEVYEDYLDVLADKIEYKELDITECTFDFHVIELPHGGKKTTKDDVVNKKVSVELEFPKTSGLTELAKGYFPHLFNTVENQNYIGKYPHEDYYGYQSMATKQRETFMKWSKFLIKGTIAIDEDIKQDVYSKKSIAWLDYLSNKHNINIQHALNGGEKKLRLGNKTYKVDGFYENTVYQFQGCHWHGCLRYNRESTINKQNQMCMKALYEKTQKINKKILDAGYELFQIWKCDFDNDKEIKKYIKKEWKREFVTPLNPRDAFYGGRCEPTTLKYEMKGEKGRYIDVCSLYPTVNFFDYYPIGHPDKIYNPKRFSKKWYGLIKCKILPPRKLYHPVLPYKEEKLIFSLCKSCSETIKCKHKNEAGKPKSAVEKKNVKNAMKLEIRNVVIQIKREAS</sequence>
<evidence type="ECO:0000256" key="7">
    <source>
        <dbReference type="ARBA" id="ARBA00023125"/>
    </source>
</evidence>
<gene>
    <name evidence="10" type="primary">AVEN_267172_1</name>
    <name evidence="10" type="ORF">TNCT_317991</name>
</gene>
<evidence type="ECO:0000313" key="11">
    <source>
        <dbReference type="Proteomes" id="UP000887116"/>
    </source>
</evidence>
<dbReference type="InterPro" id="IPR004868">
    <property type="entry name" value="DNA-dir_DNA_pol_B_mt/vir"/>
</dbReference>
<dbReference type="PANTHER" id="PTHR33568:SF3">
    <property type="entry name" value="DNA-DIRECTED DNA POLYMERASE"/>
    <property type="match status" value="1"/>
</dbReference>
<keyword evidence="3" id="KW-0808">Transferase</keyword>
<keyword evidence="5" id="KW-0235">DNA replication</keyword>
<dbReference type="Gene3D" id="3.40.960.10">
    <property type="entry name" value="VSR Endonuclease"/>
    <property type="match status" value="1"/>
</dbReference>
<reference evidence="10" key="1">
    <citation type="submission" date="2020-07" db="EMBL/GenBank/DDBJ databases">
        <title>Multicomponent nature underlies the extraordinary mechanical properties of spider dragline silk.</title>
        <authorList>
            <person name="Kono N."/>
            <person name="Nakamura H."/>
            <person name="Mori M."/>
            <person name="Yoshida Y."/>
            <person name="Ohtoshi R."/>
            <person name="Malay A.D."/>
            <person name="Moran D.A.P."/>
            <person name="Tomita M."/>
            <person name="Numata K."/>
            <person name="Arakawa K."/>
        </authorList>
    </citation>
    <scope>NUCLEOTIDE SEQUENCE</scope>
</reference>
<evidence type="ECO:0000256" key="3">
    <source>
        <dbReference type="ARBA" id="ARBA00022679"/>
    </source>
</evidence>
<feature type="domain" description="DNA-directed DNA polymerase family B mitochondria/virus" evidence="9">
    <location>
        <begin position="237"/>
        <end position="517"/>
    </location>
</feature>
<dbReference type="GO" id="GO:0003887">
    <property type="term" value="F:DNA-directed DNA polymerase activity"/>
    <property type="evidence" value="ECO:0007669"/>
    <property type="project" value="UniProtKB-KW"/>
</dbReference>
<comment type="similarity">
    <text evidence="1">Belongs to the DNA polymerase type-B family.</text>
</comment>
<organism evidence="10 11">
    <name type="scientific">Trichonephila clavata</name>
    <name type="common">Joro spider</name>
    <name type="synonym">Nephila clavata</name>
    <dbReference type="NCBI Taxonomy" id="2740835"/>
    <lineage>
        <taxon>Eukaryota</taxon>
        <taxon>Metazoa</taxon>
        <taxon>Ecdysozoa</taxon>
        <taxon>Arthropoda</taxon>
        <taxon>Chelicerata</taxon>
        <taxon>Arachnida</taxon>
        <taxon>Araneae</taxon>
        <taxon>Araneomorphae</taxon>
        <taxon>Entelegynae</taxon>
        <taxon>Araneoidea</taxon>
        <taxon>Nephilidae</taxon>
        <taxon>Trichonephila</taxon>
    </lineage>
</organism>
<dbReference type="Pfam" id="PF03175">
    <property type="entry name" value="DNA_pol_B_2"/>
    <property type="match status" value="1"/>
</dbReference>
<dbReference type="SUPFAM" id="SSF56672">
    <property type="entry name" value="DNA/RNA polymerases"/>
    <property type="match status" value="1"/>
</dbReference>